<protein>
    <submittedName>
        <fullName evidence="2">DNA directed DNA polymerase</fullName>
    </submittedName>
</protein>
<feature type="domain" description="SF4 helicase" evidence="1">
    <location>
        <begin position="62"/>
        <end position="335"/>
    </location>
</feature>
<name>A0A8S5T262_9CAUD</name>
<reference evidence="2" key="1">
    <citation type="journal article" date="2021" name="Proc. Natl. Acad. Sci. U.S.A.">
        <title>A Catalog of Tens of Thousands of Viruses from Human Metagenomes Reveals Hidden Associations with Chronic Diseases.</title>
        <authorList>
            <person name="Tisza M.J."/>
            <person name="Buck C.B."/>
        </authorList>
    </citation>
    <scope>NUCLEOTIDE SEQUENCE</scope>
    <source>
        <strain evidence="2">Ct5ra14</strain>
    </source>
</reference>
<dbReference type="SMART" id="SM00382">
    <property type="entry name" value="AAA"/>
    <property type="match status" value="1"/>
</dbReference>
<organism evidence="2">
    <name type="scientific">Myoviridae sp. ct5ra14</name>
    <dbReference type="NCBI Taxonomy" id="2827659"/>
    <lineage>
        <taxon>Viruses</taxon>
        <taxon>Duplodnaviria</taxon>
        <taxon>Heunggongvirae</taxon>
        <taxon>Uroviricota</taxon>
        <taxon>Caudoviricetes</taxon>
    </lineage>
</organism>
<dbReference type="GO" id="GO:0003697">
    <property type="term" value="F:single-stranded DNA binding"/>
    <property type="evidence" value="ECO:0007669"/>
    <property type="project" value="InterPro"/>
</dbReference>
<dbReference type="PROSITE" id="PS51199">
    <property type="entry name" value="SF4_HELICASE"/>
    <property type="match status" value="1"/>
</dbReference>
<dbReference type="PANTHER" id="PTHR12873">
    <property type="entry name" value="T7-LIKE MITOCHONDRIAL DNA HELICASE"/>
    <property type="match status" value="1"/>
</dbReference>
<dbReference type="EMBL" id="BK032730">
    <property type="protein sequence ID" value="DAF57192.1"/>
    <property type="molecule type" value="Genomic_DNA"/>
</dbReference>
<dbReference type="InterPro" id="IPR007694">
    <property type="entry name" value="DNA_helicase_DnaB-like_C"/>
</dbReference>
<dbReference type="GO" id="GO:0005524">
    <property type="term" value="F:ATP binding"/>
    <property type="evidence" value="ECO:0007669"/>
    <property type="project" value="InterPro"/>
</dbReference>
<dbReference type="InterPro" id="IPR027417">
    <property type="entry name" value="P-loop_NTPase"/>
</dbReference>
<evidence type="ECO:0000259" key="1">
    <source>
        <dbReference type="PROSITE" id="PS51199"/>
    </source>
</evidence>
<dbReference type="PANTHER" id="PTHR12873:SF0">
    <property type="entry name" value="TWINKLE MTDNA HELICASE"/>
    <property type="match status" value="1"/>
</dbReference>
<sequence length="354" mass="40086">MNPKNTSVSPELDDYWGDPTGGAEIETSLADYESRAYKSPEFFINKDVLEFKNDFQNYLEAKKTHVSKFTLPFTQTNEGCVGRPIDFEFRPGELTVLAGENGSGKSLLLGQIGLHLISCGASLYIASFEMAPVRTIERMLMQTVCSQNKRKIEAPDVDLFFRQFASKMRICDLQRKVAPNELLRLLDSAVHDYQSNILFVDSLMMCVRDDMDKKETDYVMTKLVEFARTNNVHIVVVAHCRKRGDAGSKTYSVFDSASKDSIKGSSNITNIAFNVFVLARDFSKVQKKAEGKDVDDTKPDFVLNLCKQRNGAWEGFIKLWRDNASLNFCTSWTRVPVRPWLELTQSAPAPEPYF</sequence>
<dbReference type="Gene3D" id="3.40.50.300">
    <property type="entry name" value="P-loop containing nucleotide triphosphate hydrolases"/>
    <property type="match status" value="1"/>
</dbReference>
<proteinExistence type="predicted"/>
<accession>A0A8S5T262</accession>
<dbReference type="GO" id="GO:0006260">
    <property type="term" value="P:DNA replication"/>
    <property type="evidence" value="ECO:0007669"/>
    <property type="project" value="InterPro"/>
</dbReference>
<dbReference type="InterPro" id="IPR003593">
    <property type="entry name" value="AAA+_ATPase"/>
</dbReference>
<dbReference type="InterPro" id="IPR027032">
    <property type="entry name" value="Twinkle-like"/>
</dbReference>
<dbReference type="Pfam" id="PF13481">
    <property type="entry name" value="AAA_25"/>
    <property type="match status" value="1"/>
</dbReference>
<dbReference type="SUPFAM" id="SSF52540">
    <property type="entry name" value="P-loop containing nucleoside triphosphate hydrolases"/>
    <property type="match status" value="1"/>
</dbReference>
<evidence type="ECO:0000313" key="2">
    <source>
        <dbReference type="EMBL" id="DAF57192.1"/>
    </source>
</evidence>
<dbReference type="GO" id="GO:0043139">
    <property type="term" value="F:5'-3' DNA helicase activity"/>
    <property type="evidence" value="ECO:0007669"/>
    <property type="project" value="InterPro"/>
</dbReference>